<feature type="transmembrane region" description="Helical" evidence="5">
    <location>
        <begin position="233"/>
        <end position="251"/>
    </location>
</feature>
<gene>
    <name evidence="6" type="ORF">J2S63_000447</name>
</gene>
<accession>A0ABU2BQI2</accession>
<dbReference type="PANTHER" id="PTHR23530">
    <property type="entry name" value="TRANSPORT PROTEIN-RELATED"/>
    <property type="match status" value="1"/>
</dbReference>
<keyword evidence="3 5" id="KW-1133">Transmembrane helix</keyword>
<dbReference type="InterPro" id="IPR005829">
    <property type="entry name" value="Sugar_transporter_CS"/>
</dbReference>
<evidence type="ECO:0000313" key="7">
    <source>
        <dbReference type="Proteomes" id="UP001183648"/>
    </source>
</evidence>
<feature type="transmembrane region" description="Helical" evidence="5">
    <location>
        <begin position="180"/>
        <end position="199"/>
    </location>
</feature>
<evidence type="ECO:0008006" key="8">
    <source>
        <dbReference type="Google" id="ProtNLM"/>
    </source>
</evidence>
<dbReference type="SUPFAM" id="SSF103473">
    <property type="entry name" value="MFS general substrate transporter"/>
    <property type="match status" value="1"/>
</dbReference>
<dbReference type="RefSeq" id="WP_310298058.1">
    <property type="nucleotide sequence ID" value="NZ_BAAAPS010000002.1"/>
</dbReference>
<evidence type="ECO:0000313" key="6">
    <source>
        <dbReference type="EMBL" id="MDR7360894.1"/>
    </source>
</evidence>
<dbReference type="Proteomes" id="UP001183648">
    <property type="component" value="Unassembled WGS sequence"/>
</dbReference>
<sequence length="429" mass="43726">MSAVDAAHVMSERTVLRRFLFLAALRWLSVGFLIPVFVLLPLDRGLTLAQIGVAASMQGWVVFALELPTGGFADSIGRRPVQAAAVLFAMASIGLLVVAHSFVAFAAVFALLGVYRALDSGPLDAWYVDAAQAADPAARIDRGMSLYGTVVSLAIATGSVVAGGLIAWDPTSRVDALTLPVVASLVVHVLSLVAVLALMSEPPRHDAEGLRASIRAVPRTVVSGARLLRGSRALVALVLLELLWGLGVGTYESLLPVRLAEVTSGPQAAAAITGPAATAAWVAAAAGSAAMPWLGRRLGIGTAGVVSRVLLGLTVVMMGVLGGLAGVLAVYLACYSFHGIGGAAHSTLLHRNATSDVRATVVSLNSLFSQPAGALGLICLTALAGGVSVSAAMWVGGAVLALGAPLYWVAAREAPATDPQPSRESAATA</sequence>
<evidence type="ECO:0000256" key="1">
    <source>
        <dbReference type="ARBA" id="ARBA00004141"/>
    </source>
</evidence>
<evidence type="ECO:0000256" key="3">
    <source>
        <dbReference type="ARBA" id="ARBA00022989"/>
    </source>
</evidence>
<feature type="transmembrane region" description="Helical" evidence="5">
    <location>
        <begin position="85"/>
        <end position="112"/>
    </location>
</feature>
<dbReference type="PANTHER" id="PTHR23530:SF1">
    <property type="entry name" value="PERMEASE, MAJOR FACILITATOR SUPERFAMILY-RELATED"/>
    <property type="match status" value="1"/>
</dbReference>
<feature type="transmembrane region" description="Helical" evidence="5">
    <location>
        <begin position="20"/>
        <end position="40"/>
    </location>
</feature>
<dbReference type="PROSITE" id="PS00216">
    <property type="entry name" value="SUGAR_TRANSPORT_1"/>
    <property type="match status" value="1"/>
</dbReference>
<feature type="transmembrane region" description="Helical" evidence="5">
    <location>
        <begin position="374"/>
        <end position="402"/>
    </location>
</feature>
<dbReference type="InterPro" id="IPR011701">
    <property type="entry name" value="MFS"/>
</dbReference>
<evidence type="ECO:0000256" key="4">
    <source>
        <dbReference type="ARBA" id="ARBA00023136"/>
    </source>
</evidence>
<dbReference type="EMBL" id="JAVDYG010000001">
    <property type="protein sequence ID" value="MDR7360894.1"/>
    <property type="molecule type" value="Genomic_DNA"/>
</dbReference>
<dbReference type="InterPro" id="IPR036259">
    <property type="entry name" value="MFS_trans_sf"/>
</dbReference>
<proteinExistence type="predicted"/>
<comment type="subcellular location">
    <subcellularLocation>
        <location evidence="1">Membrane</location>
        <topology evidence="1">Multi-pass membrane protein</topology>
    </subcellularLocation>
</comment>
<evidence type="ECO:0000256" key="2">
    <source>
        <dbReference type="ARBA" id="ARBA00022692"/>
    </source>
</evidence>
<feature type="transmembrane region" description="Helical" evidence="5">
    <location>
        <begin position="47"/>
        <end position="65"/>
    </location>
</feature>
<dbReference type="InterPro" id="IPR053160">
    <property type="entry name" value="MFS_DHA3_Transporter"/>
</dbReference>
<keyword evidence="7" id="KW-1185">Reference proteome</keyword>
<keyword evidence="4 5" id="KW-0472">Membrane</keyword>
<protein>
    <recommendedName>
        <fullName evidence="8">MFS transporter</fullName>
    </recommendedName>
</protein>
<dbReference type="Pfam" id="PF07690">
    <property type="entry name" value="MFS_1"/>
    <property type="match status" value="1"/>
</dbReference>
<name>A0ABU2BQI2_9ACTN</name>
<organism evidence="6 7">
    <name type="scientific">Nocardioides marmoribigeumensis</name>
    <dbReference type="NCBI Taxonomy" id="433649"/>
    <lineage>
        <taxon>Bacteria</taxon>
        <taxon>Bacillati</taxon>
        <taxon>Actinomycetota</taxon>
        <taxon>Actinomycetes</taxon>
        <taxon>Propionibacteriales</taxon>
        <taxon>Nocardioidaceae</taxon>
        <taxon>Nocardioides</taxon>
    </lineage>
</organism>
<keyword evidence="2 5" id="KW-0812">Transmembrane</keyword>
<dbReference type="Gene3D" id="1.20.1250.20">
    <property type="entry name" value="MFS general substrate transporter like domains"/>
    <property type="match status" value="1"/>
</dbReference>
<reference evidence="6 7" key="1">
    <citation type="submission" date="2023-07" db="EMBL/GenBank/DDBJ databases">
        <title>Sequencing the genomes of 1000 actinobacteria strains.</title>
        <authorList>
            <person name="Klenk H.-P."/>
        </authorList>
    </citation>
    <scope>NUCLEOTIDE SEQUENCE [LARGE SCALE GENOMIC DNA]</scope>
    <source>
        <strain evidence="6 7">DSM 19426</strain>
    </source>
</reference>
<feature type="transmembrane region" description="Helical" evidence="5">
    <location>
        <begin position="306"/>
        <end position="332"/>
    </location>
</feature>
<feature type="transmembrane region" description="Helical" evidence="5">
    <location>
        <begin position="146"/>
        <end position="168"/>
    </location>
</feature>
<evidence type="ECO:0000256" key="5">
    <source>
        <dbReference type="SAM" id="Phobius"/>
    </source>
</evidence>
<feature type="transmembrane region" description="Helical" evidence="5">
    <location>
        <begin position="271"/>
        <end position="294"/>
    </location>
</feature>
<comment type="caution">
    <text evidence="6">The sequence shown here is derived from an EMBL/GenBank/DDBJ whole genome shotgun (WGS) entry which is preliminary data.</text>
</comment>